<dbReference type="EMBL" id="LT670846">
    <property type="protein sequence ID" value="SHK44731.1"/>
    <property type="molecule type" value="Genomic_DNA"/>
</dbReference>
<dbReference type="InterPro" id="IPR016047">
    <property type="entry name" value="M23ase_b-sheet_dom"/>
</dbReference>
<evidence type="ECO:0000256" key="1">
    <source>
        <dbReference type="SAM" id="Coils"/>
    </source>
</evidence>
<dbReference type="Gene3D" id="2.70.70.10">
    <property type="entry name" value="Glucose Permease (Domain IIA)"/>
    <property type="match status" value="1"/>
</dbReference>
<keyword evidence="2" id="KW-1133">Transmembrane helix</keyword>
<dbReference type="FunFam" id="2.70.70.10:FF:000006">
    <property type="entry name" value="M23 family peptidase"/>
    <property type="match status" value="1"/>
</dbReference>
<keyword evidence="2" id="KW-0472">Membrane</keyword>
<keyword evidence="2" id="KW-0812">Transmembrane</keyword>
<dbReference type="SUPFAM" id="SSF51261">
    <property type="entry name" value="Duplicated hybrid motif"/>
    <property type="match status" value="1"/>
</dbReference>
<dbReference type="STRING" id="381751.SAMN05444391_1047"/>
<evidence type="ECO:0000259" key="3">
    <source>
        <dbReference type="Pfam" id="PF01551"/>
    </source>
</evidence>
<dbReference type="Pfam" id="PF01551">
    <property type="entry name" value="Peptidase_M23"/>
    <property type="match status" value="1"/>
</dbReference>
<dbReference type="GO" id="GO:0004222">
    <property type="term" value="F:metalloendopeptidase activity"/>
    <property type="evidence" value="ECO:0007669"/>
    <property type="project" value="TreeGrafter"/>
</dbReference>
<dbReference type="PANTHER" id="PTHR21666:SF270">
    <property type="entry name" value="MUREIN HYDROLASE ACTIVATOR ENVC"/>
    <property type="match status" value="1"/>
</dbReference>
<name>A0A1M6SJ06_9AQUI</name>
<gene>
    <name evidence="4" type="ORF">SAMN05444391_1047</name>
</gene>
<dbReference type="Proteomes" id="UP000189810">
    <property type="component" value="Chromosome I"/>
</dbReference>
<keyword evidence="5" id="KW-1185">Reference proteome</keyword>
<keyword evidence="1" id="KW-0175">Coiled coil</keyword>
<organism evidence="4 5">
    <name type="scientific">Thermocrinis minervae</name>
    <dbReference type="NCBI Taxonomy" id="381751"/>
    <lineage>
        <taxon>Bacteria</taxon>
        <taxon>Pseudomonadati</taxon>
        <taxon>Aquificota</taxon>
        <taxon>Aquificia</taxon>
        <taxon>Aquificales</taxon>
        <taxon>Aquificaceae</taxon>
        <taxon>Thermocrinis</taxon>
    </lineage>
</organism>
<keyword evidence="4" id="KW-0378">Hydrolase</keyword>
<feature type="transmembrane region" description="Helical" evidence="2">
    <location>
        <begin position="29"/>
        <end position="50"/>
    </location>
</feature>
<dbReference type="OrthoDB" id="9809488at2"/>
<feature type="domain" description="M23ase beta-sheet core" evidence="3">
    <location>
        <begin position="174"/>
        <end position="268"/>
    </location>
</feature>
<accession>A0A1M6SJ06</accession>
<dbReference type="RefSeq" id="WP_079654159.1">
    <property type="nucleotide sequence ID" value="NZ_LT670846.1"/>
</dbReference>
<proteinExistence type="predicted"/>
<evidence type="ECO:0000313" key="5">
    <source>
        <dbReference type="Proteomes" id="UP000189810"/>
    </source>
</evidence>
<sequence>MSNRITLVVVFHEGREPKRISVKKSHIKILLLALAFLGTLSVALYAYGIFKSVENELLKDKVTSLERKLKQREYELSTLTQNKDQLIDKVRILESKIQNLEAYLQQRGILKKPSVGGPSRPVSLSNLQALDYLVERAGLIERHIKGTPLGYPTHGNITSLMGVRRNPFGKGYEFHSGIDIEAPYGAPVVATAEGIVRHAGWLGQYGKAVIIDHPTGYSTLYGHLSEVLVKVGQRVKGGEEIGRVGSTGRSTGPHLHYEVTRNGKYLDPLDFVSMR</sequence>
<dbReference type="AlphaFoldDB" id="A0A1M6SJ06"/>
<dbReference type="CDD" id="cd12797">
    <property type="entry name" value="M23_peptidase"/>
    <property type="match status" value="1"/>
</dbReference>
<evidence type="ECO:0000256" key="2">
    <source>
        <dbReference type="SAM" id="Phobius"/>
    </source>
</evidence>
<evidence type="ECO:0000313" key="4">
    <source>
        <dbReference type="EMBL" id="SHK44731.1"/>
    </source>
</evidence>
<protein>
    <submittedName>
        <fullName evidence="4">Murein DD-endopeptidase MepM and murein hydrolase activator NlpD, contain LysM domain</fullName>
    </submittedName>
</protein>
<dbReference type="InterPro" id="IPR011055">
    <property type="entry name" value="Dup_hybrid_motif"/>
</dbReference>
<reference evidence="4 5" key="1">
    <citation type="submission" date="2016-11" db="EMBL/GenBank/DDBJ databases">
        <authorList>
            <person name="Jaros S."/>
            <person name="Januszkiewicz K."/>
            <person name="Wedrychowicz H."/>
        </authorList>
    </citation>
    <scope>NUCLEOTIDE SEQUENCE [LARGE SCALE GENOMIC DNA]</scope>
    <source>
        <strain evidence="4 5">DSM 19557</strain>
    </source>
</reference>
<dbReference type="InterPro" id="IPR050570">
    <property type="entry name" value="Cell_wall_metabolism_enzyme"/>
</dbReference>
<dbReference type="PANTHER" id="PTHR21666">
    <property type="entry name" value="PEPTIDASE-RELATED"/>
    <property type="match status" value="1"/>
</dbReference>
<feature type="coiled-coil region" evidence="1">
    <location>
        <begin position="55"/>
        <end position="103"/>
    </location>
</feature>